<dbReference type="EMBL" id="NSJD01000004">
    <property type="protein sequence ID" value="PAT40618.1"/>
    <property type="molecule type" value="Genomic_DNA"/>
</dbReference>
<sequence length="536" mass="58344">MLSHKKSKKEQRQSVRQAPASQAMSYVVSETLNGLKNIFDVGAVWGSSGFFKHGASGLRGLLERHTFDDGKVFSQVIVELPHLRLCEDMLHQGQLRRRLQASLTKLHQEQLGARSAGDVRYTIASAADLCEDQVRVRMGHAIHVPADGERAAWRIEISSDGGLHWSPFEVFEGQRYVLLGRSEDHATFAYPDWPFGEGLFVLLANDQAQEPPPPHFISLRNTLTCHAEQALKAVRVSASIEPTTLLIRCERLLPAHVTAAPAAPAVIETASTHQRAPARHGDVSREETIVAPPAATSHSPTLFDGTLVLPLPGQTPQTAAQLRLSGIALQRLSPYVPAGIRHFSFGLDAIGRITLPGSPQAHCRLNVDAEADTVTVTVGHDNSKILTPGQRWLLPDGSLAAFLAFDDQALQALYLGWLPLERGPRIDLLPEHPLLLGRGSVDTAVLQAFAKPGFLVGTRPLSGDCLGISSPHLRLVLEPEAEHLLVESKGRSPTYVLNPDLSLKTEVTSQGEHALRHGEKLLLGHYVLEFSSTGKP</sequence>
<name>A0A2A2ASB1_9BURK</name>
<dbReference type="RefSeq" id="WP_095556524.1">
    <property type="nucleotide sequence ID" value="NZ_NSJD01000004.1"/>
</dbReference>
<organism evidence="1 2">
    <name type="scientific">Vandammella animalimorsus</name>
    <dbReference type="NCBI Taxonomy" id="2029117"/>
    <lineage>
        <taxon>Bacteria</taxon>
        <taxon>Pseudomonadati</taxon>
        <taxon>Pseudomonadota</taxon>
        <taxon>Betaproteobacteria</taxon>
        <taxon>Burkholderiales</taxon>
        <taxon>Comamonadaceae</taxon>
        <taxon>Vandammella</taxon>
    </lineage>
</organism>
<protein>
    <recommendedName>
        <fullName evidence="3">FHA domain-containing protein</fullName>
    </recommendedName>
</protein>
<evidence type="ECO:0000313" key="2">
    <source>
        <dbReference type="Proteomes" id="UP000218644"/>
    </source>
</evidence>
<evidence type="ECO:0000313" key="1">
    <source>
        <dbReference type="EMBL" id="PAT40618.1"/>
    </source>
</evidence>
<gene>
    <name evidence="1" type="ORF">CK623_04375</name>
</gene>
<reference evidence="1 2" key="1">
    <citation type="submission" date="2017-08" db="EMBL/GenBank/DDBJ databases">
        <title>WGS of Clinical strains of the CDC Group NO-1 linked to zoonotic infections in humans.</title>
        <authorList>
            <person name="Bernier A.-M."/>
            <person name="Bernard K."/>
        </authorList>
    </citation>
    <scope>NUCLEOTIDE SEQUENCE [LARGE SCALE GENOMIC DNA]</scope>
    <source>
        <strain evidence="1 2">NML79-0751</strain>
    </source>
</reference>
<evidence type="ECO:0008006" key="3">
    <source>
        <dbReference type="Google" id="ProtNLM"/>
    </source>
</evidence>
<dbReference type="Proteomes" id="UP000218644">
    <property type="component" value="Unassembled WGS sequence"/>
</dbReference>
<comment type="caution">
    <text evidence="1">The sequence shown here is derived from an EMBL/GenBank/DDBJ whole genome shotgun (WGS) entry which is preliminary data.</text>
</comment>
<proteinExistence type="predicted"/>
<accession>A0A2A2ASB1</accession>
<dbReference type="AlphaFoldDB" id="A0A2A2ASB1"/>